<dbReference type="EMBL" id="BMJQ01000040">
    <property type="protein sequence ID" value="GGF51390.1"/>
    <property type="molecule type" value="Genomic_DNA"/>
</dbReference>
<accession>A0A8J2Z1N3</accession>
<evidence type="ECO:0000313" key="2">
    <source>
        <dbReference type="Proteomes" id="UP000646365"/>
    </source>
</evidence>
<comment type="caution">
    <text evidence="1">The sequence shown here is derived from an EMBL/GenBank/DDBJ whole genome shotgun (WGS) entry which is preliminary data.</text>
</comment>
<reference evidence="1" key="1">
    <citation type="journal article" date="2014" name="Int. J. Syst. Evol. Microbiol.">
        <title>Complete genome sequence of Corynebacterium casei LMG S-19264T (=DSM 44701T), isolated from a smear-ripened cheese.</title>
        <authorList>
            <consortium name="US DOE Joint Genome Institute (JGI-PGF)"/>
            <person name="Walter F."/>
            <person name="Albersmeier A."/>
            <person name="Kalinowski J."/>
            <person name="Ruckert C."/>
        </authorList>
    </citation>
    <scope>NUCLEOTIDE SEQUENCE</scope>
    <source>
        <strain evidence="1">CGMCC 1.15725</strain>
    </source>
</reference>
<gene>
    <name evidence="1" type="ORF">GCM10011611_67320</name>
</gene>
<protein>
    <submittedName>
        <fullName evidence="1">Uncharacterized protein</fullName>
    </submittedName>
</protein>
<keyword evidence="2" id="KW-1185">Reference proteome</keyword>
<evidence type="ECO:0000313" key="1">
    <source>
        <dbReference type="EMBL" id="GGF51390.1"/>
    </source>
</evidence>
<dbReference type="RefSeq" id="WP_189052606.1">
    <property type="nucleotide sequence ID" value="NZ_BMJQ01000040.1"/>
</dbReference>
<name>A0A8J2Z1N3_9PROT</name>
<dbReference type="Proteomes" id="UP000646365">
    <property type="component" value="Unassembled WGS sequence"/>
</dbReference>
<sequence length="182" mass="21247">MMTREEDYAATRRELDDADVDRLREQQAAVITLHGSLDAWHDACRRRRAADPDHRLARIILRLIRNGHLANGLDEQRLQTDRHLWGYFRSVADDGPMAWMEERRRIRQALRDAAEQVHDYGDRYPALDIEAVKELMPTWRAWGQIIIETETDKVDALLIARCSSSSLRSIKRVTKSRSRDTN</sequence>
<organism evidence="1 2">
    <name type="scientific">Aliidongia dinghuensis</name>
    <dbReference type="NCBI Taxonomy" id="1867774"/>
    <lineage>
        <taxon>Bacteria</taxon>
        <taxon>Pseudomonadati</taxon>
        <taxon>Pseudomonadota</taxon>
        <taxon>Alphaproteobacteria</taxon>
        <taxon>Rhodospirillales</taxon>
        <taxon>Dongiaceae</taxon>
        <taxon>Aliidongia</taxon>
    </lineage>
</organism>
<proteinExistence type="predicted"/>
<dbReference type="AlphaFoldDB" id="A0A8J2Z1N3"/>
<reference evidence="1" key="2">
    <citation type="submission" date="2020-09" db="EMBL/GenBank/DDBJ databases">
        <authorList>
            <person name="Sun Q."/>
            <person name="Zhou Y."/>
        </authorList>
    </citation>
    <scope>NUCLEOTIDE SEQUENCE</scope>
    <source>
        <strain evidence="1">CGMCC 1.15725</strain>
    </source>
</reference>